<comment type="caution">
    <text evidence="1">The sequence shown here is derived from an EMBL/GenBank/DDBJ whole genome shotgun (WGS) entry which is preliminary data.</text>
</comment>
<dbReference type="InterPro" id="IPR021838">
    <property type="entry name" value="DUF3431"/>
</dbReference>
<proteinExistence type="predicted"/>
<evidence type="ECO:0000313" key="2">
    <source>
        <dbReference type="Proteomes" id="UP001629113"/>
    </source>
</evidence>
<sequence length="396" mass="45245">MLIFTFQMLSMSWTSVSRHVSGTRTKSARSEGVAVLRGGASDYDRKAYGHRATFQPGVVKPVGSLYTKMLVIAKTKAEDTSWVDENFHNNPQIQHSIYVADDPTAALHPPRNKGNEAMIYLTYIIDNYNNLSDVNIFMHSHRFAWHNNIILDKDAVQMINRLSAERVQREGYMNMRCHWDPGCPKWIYPSNLDPDGTKQEEPIIAVAWSEIFPLDPLPEVLAQPCCAQFAVSRDRILSVPLERYIVYRDWLLRTPFSDYVSGRVFEYIWQFMFTGKAIVCAAENVCYCDGYGVCFGNSKNYREYMVLDGWKKGIQKELESQEQYAKTYEILVAQGKHDRAAYFGKPSEEKMTELKETILGATSWSEDAKKHAMYNGDVAESRAAEAGRPWKEGDGF</sequence>
<dbReference type="PANTHER" id="PTHR37490">
    <property type="entry name" value="EXPRESSED PROTEIN"/>
    <property type="match status" value="1"/>
</dbReference>
<dbReference type="PANTHER" id="PTHR37490:SF3">
    <property type="entry name" value="DUF3431 DOMAIN CONTAINING PROTEIN"/>
    <property type="match status" value="1"/>
</dbReference>
<dbReference type="Pfam" id="PF11913">
    <property type="entry name" value="DUF3431"/>
    <property type="match status" value="1"/>
</dbReference>
<gene>
    <name evidence="1" type="ORF">PVAG01_09584</name>
</gene>
<dbReference type="Proteomes" id="UP001629113">
    <property type="component" value="Unassembled WGS sequence"/>
</dbReference>
<protein>
    <submittedName>
        <fullName evidence="1">Uncharacterized protein</fullName>
    </submittedName>
</protein>
<evidence type="ECO:0000313" key="1">
    <source>
        <dbReference type="EMBL" id="KAL3419362.1"/>
    </source>
</evidence>
<organism evidence="1 2">
    <name type="scientific">Phlyctema vagabunda</name>
    <dbReference type="NCBI Taxonomy" id="108571"/>
    <lineage>
        <taxon>Eukaryota</taxon>
        <taxon>Fungi</taxon>
        <taxon>Dikarya</taxon>
        <taxon>Ascomycota</taxon>
        <taxon>Pezizomycotina</taxon>
        <taxon>Leotiomycetes</taxon>
        <taxon>Helotiales</taxon>
        <taxon>Dermateaceae</taxon>
        <taxon>Phlyctema</taxon>
    </lineage>
</organism>
<name>A0ABR4P869_9HELO</name>
<accession>A0ABR4P869</accession>
<keyword evidence="2" id="KW-1185">Reference proteome</keyword>
<reference evidence="1 2" key="1">
    <citation type="submission" date="2024-06" db="EMBL/GenBank/DDBJ databases">
        <title>Complete genome of Phlyctema vagabunda strain 19-DSS-EL-015.</title>
        <authorList>
            <person name="Fiorenzani C."/>
        </authorList>
    </citation>
    <scope>NUCLEOTIDE SEQUENCE [LARGE SCALE GENOMIC DNA]</scope>
    <source>
        <strain evidence="1 2">19-DSS-EL-015</strain>
    </source>
</reference>
<dbReference type="EMBL" id="JBFCZG010000008">
    <property type="protein sequence ID" value="KAL3419362.1"/>
    <property type="molecule type" value="Genomic_DNA"/>
</dbReference>